<evidence type="ECO:0000313" key="4">
    <source>
        <dbReference type="Proteomes" id="UP000216446"/>
    </source>
</evidence>
<feature type="chain" id="PRO_5012152876" description="Outer membrane protein beta-barrel domain-containing protein" evidence="2">
    <location>
        <begin position="23"/>
        <end position="204"/>
    </location>
</feature>
<keyword evidence="2" id="KW-0732">Signal</keyword>
<name>A0A259U312_9BACT</name>
<dbReference type="Proteomes" id="UP000216446">
    <property type="component" value="Unassembled WGS sequence"/>
</dbReference>
<feature type="compositionally biased region" description="Pro residues" evidence="1">
    <location>
        <begin position="29"/>
        <end position="42"/>
    </location>
</feature>
<dbReference type="InParanoid" id="A0A259U312"/>
<feature type="region of interest" description="Disordered" evidence="1">
    <location>
        <begin position="24"/>
        <end position="63"/>
    </location>
</feature>
<organism evidence="3 4">
    <name type="scientific">Rubricoccus marinus</name>
    <dbReference type="NCBI Taxonomy" id="716817"/>
    <lineage>
        <taxon>Bacteria</taxon>
        <taxon>Pseudomonadati</taxon>
        <taxon>Rhodothermota</taxon>
        <taxon>Rhodothermia</taxon>
        <taxon>Rhodothermales</taxon>
        <taxon>Rubricoccaceae</taxon>
        <taxon>Rubricoccus</taxon>
    </lineage>
</organism>
<dbReference type="RefSeq" id="WP_094550400.1">
    <property type="nucleotide sequence ID" value="NZ_MQWB01000001.1"/>
</dbReference>
<proteinExistence type="predicted"/>
<sequence>MRRLGLLLLLLSLSSASGGVLAPEAQVLPTPPPRDGVPPPIDPVDEELDPPRPDPVPRLSSSPRLYGGPALGPGLFGAYAAPQLNVFTQEAALYIDYDPKFTGQGGQLRLGLGVGGSIRLLQVLEIVGDFDADRIDLDAGVRVGPAFDIPFFSPTGEQRTRAFSVLFDPFVRGQVRLGSNRVVFAEVGASEPAIRGGLSLGIGG</sequence>
<feature type="signal peptide" evidence="2">
    <location>
        <begin position="1"/>
        <end position="22"/>
    </location>
</feature>
<comment type="caution">
    <text evidence="3">The sequence shown here is derived from an EMBL/GenBank/DDBJ whole genome shotgun (WGS) entry which is preliminary data.</text>
</comment>
<evidence type="ECO:0000256" key="1">
    <source>
        <dbReference type="SAM" id="MobiDB-lite"/>
    </source>
</evidence>
<dbReference type="AlphaFoldDB" id="A0A259U312"/>
<keyword evidence="4" id="KW-1185">Reference proteome</keyword>
<evidence type="ECO:0000313" key="3">
    <source>
        <dbReference type="EMBL" id="OZC04194.1"/>
    </source>
</evidence>
<reference evidence="3 4" key="1">
    <citation type="submission" date="2016-11" db="EMBL/GenBank/DDBJ databases">
        <title>Study of marine rhodopsin-containing bacteria.</title>
        <authorList>
            <person name="Yoshizawa S."/>
            <person name="Kumagai Y."/>
            <person name="Kogure K."/>
        </authorList>
    </citation>
    <scope>NUCLEOTIDE SEQUENCE [LARGE SCALE GENOMIC DNA]</scope>
    <source>
        <strain evidence="3 4">SG-29</strain>
    </source>
</reference>
<evidence type="ECO:0000256" key="2">
    <source>
        <dbReference type="SAM" id="SignalP"/>
    </source>
</evidence>
<dbReference type="OrthoDB" id="1524874at2"/>
<accession>A0A259U312</accession>
<gene>
    <name evidence="3" type="ORF">BSZ36_15115</name>
</gene>
<evidence type="ECO:0008006" key="5">
    <source>
        <dbReference type="Google" id="ProtNLM"/>
    </source>
</evidence>
<protein>
    <recommendedName>
        <fullName evidence="5">Outer membrane protein beta-barrel domain-containing protein</fullName>
    </recommendedName>
</protein>
<dbReference type="EMBL" id="MQWB01000001">
    <property type="protein sequence ID" value="OZC04194.1"/>
    <property type="molecule type" value="Genomic_DNA"/>
</dbReference>